<keyword evidence="2" id="KW-0597">Phosphoprotein</keyword>
<evidence type="ECO:0000256" key="5">
    <source>
        <dbReference type="ARBA" id="ARBA00022982"/>
    </source>
</evidence>
<proteinExistence type="predicted"/>
<dbReference type="InterPro" id="IPR007329">
    <property type="entry name" value="FMN-bd"/>
</dbReference>
<keyword evidence="3" id="KW-0285">Flavoprotein</keyword>
<dbReference type="SMART" id="SM00900">
    <property type="entry name" value="FMN_bind"/>
    <property type="match status" value="1"/>
</dbReference>
<comment type="caution">
    <text evidence="8">The sequence shown here is derived from an EMBL/GenBank/DDBJ whole genome shotgun (WGS) entry which is preliminary data.</text>
</comment>
<evidence type="ECO:0000256" key="6">
    <source>
        <dbReference type="SAM" id="MobiDB-lite"/>
    </source>
</evidence>
<protein>
    <submittedName>
        <fullName evidence="8">FMN-binding protein</fullName>
    </submittedName>
</protein>
<sequence>MARGVLHGHRLRHRADHARRTARVRARDRAPHGAHPGVRRLPGGHLLRHPHRQHAHAGAQPVVPAEARGARGDAVVSAAGQIARITASLTLTCAIGAAVLGGVYVGTERYARAAALAGEQRAIRQLLGLGDGAEVREVHQWLDPARRIVLYDARTLGGGDAPPRRVAFDLSGAPVEAGAPGDARDRGLVPLGRLFVARQGGRPAGFVAEGEVRGYKNRIRFLVALSPAFDLAGVRVVEHEEDPGLGAEIATPWFQGQYVGRPAAGLATLDVTRDPMPEDWRSALAGLQRMPVGAWAAAHAPLLERERTRPIYAVTGATISSRALTDGVRATVDHFRRRWALLEPHLGGDS</sequence>
<reference evidence="8" key="1">
    <citation type="journal article" date="2020" name="mSystems">
        <title>Genome- and Community-Level Interaction Insights into Carbon Utilization and Element Cycling Functions of Hydrothermarchaeota in Hydrothermal Sediment.</title>
        <authorList>
            <person name="Zhou Z."/>
            <person name="Liu Y."/>
            <person name="Xu W."/>
            <person name="Pan J."/>
            <person name="Luo Z.H."/>
            <person name="Li M."/>
        </authorList>
    </citation>
    <scope>NUCLEOTIDE SEQUENCE [LARGE SCALE GENOMIC DNA]</scope>
    <source>
        <strain evidence="8">SpSt-381</strain>
    </source>
</reference>
<dbReference type="GO" id="GO:0005886">
    <property type="term" value="C:plasma membrane"/>
    <property type="evidence" value="ECO:0007669"/>
    <property type="project" value="InterPro"/>
</dbReference>
<keyword evidence="1" id="KW-0813">Transport</keyword>
<dbReference type="GO" id="GO:0010181">
    <property type="term" value="F:FMN binding"/>
    <property type="evidence" value="ECO:0007669"/>
    <property type="project" value="InterPro"/>
</dbReference>
<feature type="domain" description="FMN-binding" evidence="7">
    <location>
        <begin position="214"/>
        <end position="335"/>
    </location>
</feature>
<evidence type="ECO:0000259" key="7">
    <source>
        <dbReference type="SMART" id="SM00900"/>
    </source>
</evidence>
<evidence type="ECO:0000313" key="8">
    <source>
        <dbReference type="EMBL" id="HGZ42464.1"/>
    </source>
</evidence>
<dbReference type="GO" id="GO:0009055">
    <property type="term" value="F:electron transfer activity"/>
    <property type="evidence" value="ECO:0007669"/>
    <property type="project" value="InterPro"/>
</dbReference>
<gene>
    <name evidence="8" type="ORF">ENR23_03380</name>
</gene>
<dbReference type="InterPro" id="IPR010209">
    <property type="entry name" value="Ion_transpt_RnfG/RsxG"/>
</dbReference>
<keyword evidence="4" id="KW-0288">FMN</keyword>
<dbReference type="GO" id="GO:0022900">
    <property type="term" value="P:electron transport chain"/>
    <property type="evidence" value="ECO:0007669"/>
    <property type="project" value="InterPro"/>
</dbReference>
<dbReference type="AlphaFoldDB" id="A0A832HZR2"/>
<name>A0A832HZR2_UNCEI</name>
<accession>A0A832HZR2</accession>
<keyword evidence="5" id="KW-0249">Electron transport</keyword>
<feature type="compositionally biased region" description="Basic residues" evidence="6">
    <location>
        <begin position="46"/>
        <end position="55"/>
    </location>
</feature>
<evidence type="ECO:0000256" key="4">
    <source>
        <dbReference type="ARBA" id="ARBA00022643"/>
    </source>
</evidence>
<feature type="compositionally biased region" description="Basic residues" evidence="6">
    <location>
        <begin position="1"/>
        <end position="24"/>
    </location>
</feature>
<evidence type="ECO:0000256" key="3">
    <source>
        <dbReference type="ARBA" id="ARBA00022630"/>
    </source>
</evidence>
<dbReference type="PANTHER" id="PTHR36118:SF1">
    <property type="entry name" value="ION-TRANSLOCATING OXIDOREDUCTASE COMPLEX SUBUNIT G"/>
    <property type="match status" value="1"/>
</dbReference>
<evidence type="ECO:0000256" key="1">
    <source>
        <dbReference type="ARBA" id="ARBA00022448"/>
    </source>
</evidence>
<dbReference type="EMBL" id="DSQF01000004">
    <property type="protein sequence ID" value="HGZ42464.1"/>
    <property type="molecule type" value="Genomic_DNA"/>
</dbReference>
<evidence type="ECO:0000256" key="2">
    <source>
        <dbReference type="ARBA" id="ARBA00022553"/>
    </source>
</evidence>
<organism evidence="8">
    <name type="scientific">Eiseniibacteriota bacterium</name>
    <dbReference type="NCBI Taxonomy" id="2212470"/>
    <lineage>
        <taxon>Bacteria</taxon>
        <taxon>Candidatus Eiseniibacteriota</taxon>
    </lineage>
</organism>
<dbReference type="Pfam" id="PF04205">
    <property type="entry name" value="FMN_bind"/>
    <property type="match status" value="1"/>
</dbReference>
<feature type="region of interest" description="Disordered" evidence="6">
    <location>
        <begin position="1"/>
        <end position="62"/>
    </location>
</feature>
<dbReference type="PANTHER" id="PTHR36118">
    <property type="entry name" value="ION-TRANSLOCATING OXIDOREDUCTASE COMPLEX SUBUNIT G"/>
    <property type="match status" value="1"/>
</dbReference>